<evidence type="ECO:0000313" key="6">
    <source>
        <dbReference type="EMBL" id="JAV11648.1"/>
    </source>
</evidence>
<name>A0A1L8DYW5_9DIPT</name>
<sequence length="315" mass="34949">MAIFDFFGVLCIIIVIIQLLRITFPWIYENFLGPCVLGCRVKLSAMGEWAVVTGATEGIGKAYANELAKSGLKVVLISRSLPKLEAVAKEIETKHNVETKVIDVDFTGGMEIYTKIEKQIKELEIGVLVNNVGMSYSNPEFFLDLPNKEEFLGKLVTCNVTSVTSMCLLVMPGMVNRKRGVIINVSSLAAKIPNPLLTVYAATKAFVDKMSEDLQTEYRKDGIVVQSVLPGFVATNMSKIKKPTWLAPSAQQYVAAALRRLGIAEHTTGYYPHALMKLILDTLYFFAPISTRRIVLSQLANIRRRAIKKDANKVK</sequence>
<keyword evidence="2" id="KW-0521">NADP</keyword>
<keyword evidence="5" id="KW-1133">Transmembrane helix</keyword>
<accession>A0A1L8DYW5</accession>
<keyword evidence="3" id="KW-0560">Oxidoreductase</keyword>
<dbReference type="InterPro" id="IPR002347">
    <property type="entry name" value="SDR_fam"/>
</dbReference>
<dbReference type="CDD" id="cd05356">
    <property type="entry name" value="17beta-HSD1_like_SDR_c"/>
    <property type="match status" value="1"/>
</dbReference>
<reference evidence="6" key="1">
    <citation type="submission" date="2016-12" db="EMBL/GenBank/DDBJ databases">
        <title>An insight into the sialome and mialome of the sand fly, Nyssomyia neivai.</title>
        <authorList>
            <person name="Sebastian V."/>
            <person name="Goulart T.M."/>
            <person name="Oliveira W."/>
            <person name="Calvo E."/>
            <person name="Oliveira L.F."/>
            <person name="Pinto M.C."/>
            <person name="Rosselino A.M."/>
            <person name="Ribeiro J.M."/>
        </authorList>
    </citation>
    <scope>NUCLEOTIDE SEQUENCE</scope>
</reference>
<dbReference type="PANTHER" id="PTHR43899">
    <property type="entry name" value="RH59310P"/>
    <property type="match status" value="1"/>
</dbReference>
<proteinExistence type="inferred from homology"/>
<protein>
    <submittedName>
        <fullName evidence="6">Putative 17 beta-hydroxysteroid dehydrogenase type 3</fullName>
    </submittedName>
</protein>
<dbReference type="InterPro" id="IPR051019">
    <property type="entry name" value="VLCFA-Steroid_DH"/>
</dbReference>
<keyword evidence="5" id="KW-0812">Transmembrane</keyword>
<evidence type="ECO:0000256" key="2">
    <source>
        <dbReference type="ARBA" id="ARBA00022857"/>
    </source>
</evidence>
<evidence type="ECO:0000256" key="3">
    <source>
        <dbReference type="ARBA" id="ARBA00023002"/>
    </source>
</evidence>
<dbReference type="InterPro" id="IPR036291">
    <property type="entry name" value="NAD(P)-bd_dom_sf"/>
</dbReference>
<feature type="transmembrane region" description="Helical" evidence="5">
    <location>
        <begin position="7"/>
        <end position="28"/>
    </location>
</feature>
<dbReference type="SUPFAM" id="SSF51735">
    <property type="entry name" value="NAD(P)-binding Rossmann-fold domains"/>
    <property type="match status" value="1"/>
</dbReference>
<dbReference type="Pfam" id="PF00106">
    <property type="entry name" value="adh_short"/>
    <property type="match status" value="1"/>
</dbReference>
<dbReference type="PRINTS" id="PR00081">
    <property type="entry name" value="GDHRDH"/>
</dbReference>
<evidence type="ECO:0000256" key="4">
    <source>
        <dbReference type="RuleBase" id="RU000363"/>
    </source>
</evidence>
<organism evidence="6">
    <name type="scientific">Nyssomyia neivai</name>
    <dbReference type="NCBI Taxonomy" id="330878"/>
    <lineage>
        <taxon>Eukaryota</taxon>
        <taxon>Metazoa</taxon>
        <taxon>Ecdysozoa</taxon>
        <taxon>Arthropoda</taxon>
        <taxon>Hexapoda</taxon>
        <taxon>Insecta</taxon>
        <taxon>Pterygota</taxon>
        <taxon>Neoptera</taxon>
        <taxon>Endopterygota</taxon>
        <taxon>Diptera</taxon>
        <taxon>Nematocera</taxon>
        <taxon>Psychodoidea</taxon>
        <taxon>Psychodidae</taxon>
        <taxon>Nyssomyia</taxon>
    </lineage>
</organism>
<dbReference type="GO" id="GO:0016491">
    <property type="term" value="F:oxidoreductase activity"/>
    <property type="evidence" value="ECO:0007669"/>
    <property type="project" value="UniProtKB-KW"/>
</dbReference>
<dbReference type="EMBL" id="GFDF01002436">
    <property type="protein sequence ID" value="JAV11648.1"/>
    <property type="molecule type" value="Transcribed_RNA"/>
</dbReference>
<dbReference type="PANTHER" id="PTHR43899:SF13">
    <property type="entry name" value="RH59310P"/>
    <property type="match status" value="1"/>
</dbReference>
<dbReference type="PRINTS" id="PR00080">
    <property type="entry name" value="SDRFAMILY"/>
</dbReference>
<dbReference type="AlphaFoldDB" id="A0A1L8DYW5"/>
<dbReference type="FunFam" id="3.40.50.720:FF:000137">
    <property type="entry name" value="Hydroxysteroid (17-beta) dehydrogenase 3"/>
    <property type="match status" value="1"/>
</dbReference>
<evidence type="ECO:0000256" key="5">
    <source>
        <dbReference type="SAM" id="Phobius"/>
    </source>
</evidence>
<dbReference type="PIRSF" id="PIRSF000126">
    <property type="entry name" value="11-beta-HSD1"/>
    <property type="match status" value="1"/>
</dbReference>
<comment type="similarity">
    <text evidence="1 4">Belongs to the short-chain dehydrogenases/reductases (SDR) family.</text>
</comment>
<dbReference type="GO" id="GO:0005783">
    <property type="term" value="C:endoplasmic reticulum"/>
    <property type="evidence" value="ECO:0007669"/>
    <property type="project" value="TreeGrafter"/>
</dbReference>
<evidence type="ECO:0000256" key="1">
    <source>
        <dbReference type="ARBA" id="ARBA00006484"/>
    </source>
</evidence>
<keyword evidence="5" id="KW-0472">Membrane</keyword>
<dbReference type="Gene3D" id="3.40.50.720">
    <property type="entry name" value="NAD(P)-binding Rossmann-like Domain"/>
    <property type="match status" value="1"/>
</dbReference>